<gene>
    <name evidence="1" type="ORF">E0I26_09310</name>
</gene>
<keyword evidence="2" id="KW-1185">Reference proteome</keyword>
<reference evidence="1 2" key="1">
    <citation type="submission" date="2019-03" db="EMBL/GenBank/DDBJ databases">
        <title>Novel species of Flavobacterium.</title>
        <authorList>
            <person name="Liu Q."/>
            <person name="Xin Y.-H."/>
        </authorList>
    </citation>
    <scope>NUCLEOTIDE SEQUENCE [LARGE SCALE GENOMIC DNA]</scope>
    <source>
        <strain evidence="1 2">LB3P52</strain>
    </source>
</reference>
<accession>A0A4R5F7F2</accession>
<evidence type="ECO:0000313" key="1">
    <source>
        <dbReference type="EMBL" id="TDE43815.1"/>
    </source>
</evidence>
<dbReference type="RefSeq" id="WP_131916217.1">
    <property type="nucleotide sequence ID" value="NZ_SMLG01000006.1"/>
</dbReference>
<proteinExistence type="predicted"/>
<keyword evidence="1" id="KW-0378">Hydrolase</keyword>
<evidence type="ECO:0000313" key="2">
    <source>
        <dbReference type="Proteomes" id="UP000294814"/>
    </source>
</evidence>
<dbReference type="EMBL" id="SMLG01000006">
    <property type="protein sequence ID" value="TDE43815.1"/>
    <property type="molecule type" value="Genomic_DNA"/>
</dbReference>
<dbReference type="AlphaFoldDB" id="A0A4R5F7F2"/>
<sequence length="334" mass="38932">MQVVIDILENELIEKYPDVLGILLRDQTTQKNIFWATDNYEHLGDSYRFNSEILPDLITGEKGNVIMPRVQKDKTLQLSRSKEMAEVFTPSWICNAQNNLVDNPWFGTEGVFNKEILLKNGTKSWEITKEKIAFPKDKTWEDYVRDTRLEISCGEAPYLVSRYDTTTGEFIKIENRIGILDRKLRVVNENLDSTDEWLKAVETAFKSTYGFEWQGDSLLLAREALLITFIENFTHKFEIEPTLETIQNIAQIISWNIWQMDGLKGIIPNSCKNEILEILDFFETKTEIKKCKGCETQNIKLHNGIYCYIMDWEEKDKETSKAGKVIRFIDLLKK</sequence>
<dbReference type="GO" id="GO:0004519">
    <property type="term" value="F:endonuclease activity"/>
    <property type="evidence" value="ECO:0007669"/>
    <property type="project" value="UniProtKB-KW"/>
</dbReference>
<name>A0A4R5F7F2_9FLAO</name>
<comment type="caution">
    <text evidence="1">The sequence shown here is derived from an EMBL/GenBank/DDBJ whole genome shotgun (WGS) entry which is preliminary data.</text>
</comment>
<keyword evidence="1" id="KW-0255">Endonuclease</keyword>
<dbReference type="OrthoDB" id="9813673at2"/>
<organism evidence="1 2">
    <name type="scientific">Flavobacterium rhamnosiphilum</name>
    <dbReference type="NCBI Taxonomy" id="2541724"/>
    <lineage>
        <taxon>Bacteria</taxon>
        <taxon>Pseudomonadati</taxon>
        <taxon>Bacteroidota</taxon>
        <taxon>Flavobacteriia</taxon>
        <taxon>Flavobacteriales</taxon>
        <taxon>Flavobacteriaceae</taxon>
        <taxon>Flavobacterium</taxon>
    </lineage>
</organism>
<protein>
    <submittedName>
        <fullName evidence="1">Restriction endonuclease subunit M</fullName>
    </submittedName>
</protein>
<dbReference type="Proteomes" id="UP000294814">
    <property type="component" value="Unassembled WGS sequence"/>
</dbReference>
<keyword evidence="1" id="KW-0540">Nuclease</keyword>